<accession>A0A284S611</accession>
<dbReference type="AlphaFoldDB" id="A0A284S611"/>
<protein>
    <submittedName>
        <fullName evidence="1">Uncharacterized protein</fullName>
    </submittedName>
</protein>
<dbReference type="Proteomes" id="UP000219338">
    <property type="component" value="Unassembled WGS sequence"/>
</dbReference>
<gene>
    <name evidence="1" type="ORF">ARMOST_19977</name>
</gene>
<evidence type="ECO:0000313" key="1">
    <source>
        <dbReference type="EMBL" id="SJL16453.1"/>
    </source>
</evidence>
<reference evidence="2" key="1">
    <citation type="journal article" date="2017" name="Nat. Ecol. Evol.">
        <title>Genome expansion and lineage-specific genetic innovations in the forest pathogenic fungi Armillaria.</title>
        <authorList>
            <person name="Sipos G."/>
            <person name="Prasanna A.N."/>
            <person name="Walter M.C."/>
            <person name="O'Connor E."/>
            <person name="Balint B."/>
            <person name="Krizsan K."/>
            <person name="Kiss B."/>
            <person name="Hess J."/>
            <person name="Varga T."/>
            <person name="Slot J."/>
            <person name="Riley R."/>
            <person name="Boka B."/>
            <person name="Rigling D."/>
            <person name="Barry K."/>
            <person name="Lee J."/>
            <person name="Mihaltcheva S."/>
            <person name="LaButti K."/>
            <person name="Lipzen A."/>
            <person name="Waldron R."/>
            <person name="Moloney N.M."/>
            <person name="Sperisen C."/>
            <person name="Kredics L."/>
            <person name="Vagvoelgyi C."/>
            <person name="Patrignani A."/>
            <person name="Fitzpatrick D."/>
            <person name="Nagy I."/>
            <person name="Doyle S."/>
            <person name="Anderson J.B."/>
            <person name="Grigoriev I.V."/>
            <person name="Gueldener U."/>
            <person name="Muensterkoetter M."/>
            <person name="Nagy L.G."/>
        </authorList>
    </citation>
    <scope>NUCLEOTIDE SEQUENCE [LARGE SCALE GENOMIC DNA]</scope>
    <source>
        <strain evidence="2">C18/9</strain>
    </source>
</reference>
<sequence>MVDLILPRIRTVILIEILHCSPVNLELRRCIPIAPTKLPDLALAQITPASGRKITARSFYSNTSMCSDLQACLTVYFFRLWNTAGSLL</sequence>
<proteinExistence type="predicted"/>
<keyword evidence="2" id="KW-1185">Reference proteome</keyword>
<name>A0A284S611_ARMOS</name>
<dbReference type="EMBL" id="FUEG01000035">
    <property type="protein sequence ID" value="SJL16453.1"/>
    <property type="molecule type" value="Genomic_DNA"/>
</dbReference>
<organism evidence="1 2">
    <name type="scientific">Armillaria ostoyae</name>
    <name type="common">Armillaria root rot fungus</name>
    <dbReference type="NCBI Taxonomy" id="47428"/>
    <lineage>
        <taxon>Eukaryota</taxon>
        <taxon>Fungi</taxon>
        <taxon>Dikarya</taxon>
        <taxon>Basidiomycota</taxon>
        <taxon>Agaricomycotina</taxon>
        <taxon>Agaricomycetes</taxon>
        <taxon>Agaricomycetidae</taxon>
        <taxon>Agaricales</taxon>
        <taxon>Marasmiineae</taxon>
        <taxon>Physalacriaceae</taxon>
        <taxon>Armillaria</taxon>
    </lineage>
</organism>
<evidence type="ECO:0000313" key="2">
    <source>
        <dbReference type="Proteomes" id="UP000219338"/>
    </source>
</evidence>